<dbReference type="InterPro" id="IPR018376">
    <property type="entry name" value="Enoyl-CoA_hyd/isom_CS"/>
</dbReference>
<comment type="similarity">
    <text evidence="1 3">Belongs to the enoyl-CoA hydratase/isomerase family.</text>
</comment>
<protein>
    <submittedName>
        <fullName evidence="4">Enoyl-CoA hydratase</fullName>
    </submittedName>
</protein>
<dbReference type="FunFam" id="3.90.226.10:FF:000009">
    <property type="entry name" value="Carnitinyl-CoA dehydratase"/>
    <property type="match status" value="1"/>
</dbReference>
<gene>
    <name evidence="4" type="ORF">AN957_21170</name>
</gene>
<dbReference type="CDD" id="cd06558">
    <property type="entry name" value="crotonase-like"/>
    <property type="match status" value="1"/>
</dbReference>
<evidence type="ECO:0000256" key="1">
    <source>
        <dbReference type="ARBA" id="ARBA00005254"/>
    </source>
</evidence>
<organism evidence="4 5">
    <name type="scientific">Cytobacillus solani</name>
    <dbReference type="NCBI Taxonomy" id="1637975"/>
    <lineage>
        <taxon>Bacteria</taxon>
        <taxon>Bacillati</taxon>
        <taxon>Bacillota</taxon>
        <taxon>Bacilli</taxon>
        <taxon>Bacillales</taxon>
        <taxon>Bacillaceae</taxon>
        <taxon>Cytobacillus</taxon>
    </lineage>
</organism>
<keyword evidence="2" id="KW-0456">Lyase</keyword>
<dbReference type="EMBL" id="LJIX01000006">
    <property type="protein sequence ID" value="KQL20861.1"/>
    <property type="molecule type" value="Genomic_DNA"/>
</dbReference>
<dbReference type="GO" id="GO:0016836">
    <property type="term" value="F:hydro-lyase activity"/>
    <property type="evidence" value="ECO:0007669"/>
    <property type="project" value="UniProtKB-ARBA"/>
</dbReference>
<reference evidence="4 5" key="1">
    <citation type="submission" date="2015-09" db="EMBL/GenBank/DDBJ databases">
        <title>Genome sequencing project for genomic taxonomy and phylogenomics of Bacillus-like bacteria.</title>
        <authorList>
            <person name="Liu B."/>
            <person name="Wang J."/>
            <person name="Zhu Y."/>
            <person name="Liu G."/>
            <person name="Chen Q."/>
            <person name="Chen Z."/>
            <person name="Lan J."/>
            <person name="Che J."/>
            <person name="Ge C."/>
            <person name="Shi H."/>
            <person name="Pan Z."/>
            <person name="Liu X."/>
        </authorList>
    </citation>
    <scope>NUCLEOTIDE SEQUENCE [LARGE SCALE GENOMIC DNA]</scope>
    <source>
        <strain evidence="4 5">FJAT-18043</strain>
    </source>
</reference>
<dbReference type="FunFam" id="1.10.12.10:FF:000001">
    <property type="entry name" value="Probable enoyl-CoA hydratase, mitochondrial"/>
    <property type="match status" value="1"/>
</dbReference>
<comment type="caution">
    <text evidence="4">The sequence shown here is derived from an EMBL/GenBank/DDBJ whole genome shotgun (WGS) entry which is preliminary data.</text>
</comment>
<dbReference type="SUPFAM" id="SSF52096">
    <property type="entry name" value="ClpP/crotonase"/>
    <property type="match status" value="1"/>
</dbReference>
<dbReference type="PROSITE" id="PS00166">
    <property type="entry name" value="ENOYL_COA_HYDRATASE"/>
    <property type="match status" value="1"/>
</dbReference>
<keyword evidence="5" id="KW-1185">Reference proteome</keyword>
<dbReference type="InterPro" id="IPR029045">
    <property type="entry name" value="ClpP/crotonase-like_dom_sf"/>
</dbReference>
<dbReference type="PATRIC" id="fig|1637975.4.peg.4214"/>
<evidence type="ECO:0000256" key="3">
    <source>
        <dbReference type="RuleBase" id="RU003707"/>
    </source>
</evidence>
<dbReference type="Gene3D" id="3.90.226.10">
    <property type="entry name" value="2-enoyl-CoA Hydratase, Chain A, domain 1"/>
    <property type="match status" value="1"/>
</dbReference>
<dbReference type="PANTHER" id="PTHR11941">
    <property type="entry name" value="ENOYL-COA HYDRATASE-RELATED"/>
    <property type="match status" value="1"/>
</dbReference>
<dbReference type="GO" id="GO:0006635">
    <property type="term" value="P:fatty acid beta-oxidation"/>
    <property type="evidence" value="ECO:0007669"/>
    <property type="project" value="TreeGrafter"/>
</dbReference>
<accession>A0A0Q3TCE8</accession>
<dbReference type="Proteomes" id="UP000050996">
    <property type="component" value="Unassembled WGS sequence"/>
</dbReference>
<dbReference type="InterPro" id="IPR014748">
    <property type="entry name" value="Enoyl-CoA_hydra_C"/>
</dbReference>
<evidence type="ECO:0000256" key="2">
    <source>
        <dbReference type="ARBA" id="ARBA00023239"/>
    </source>
</evidence>
<evidence type="ECO:0000313" key="5">
    <source>
        <dbReference type="Proteomes" id="UP000050996"/>
    </source>
</evidence>
<dbReference type="InterPro" id="IPR001753">
    <property type="entry name" value="Enoyl-CoA_hydra/iso"/>
</dbReference>
<dbReference type="Gene3D" id="1.10.12.10">
    <property type="entry name" value="Lyase 2-enoyl-coa Hydratase, Chain A, domain 2"/>
    <property type="match status" value="1"/>
</dbReference>
<dbReference type="Pfam" id="PF00378">
    <property type="entry name" value="ECH_1"/>
    <property type="match status" value="1"/>
</dbReference>
<evidence type="ECO:0000313" key="4">
    <source>
        <dbReference type="EMBL" id="KQL20861.1"/>
    </source>
</evidence>
<dbReference type="PANTHER" id="PTHR11941:SF54">
    <property type="entry name" value="ENOYL-COA HYDRATASE, MITOCHONDRIAL"/>
    <property type="match status" value="1"/>
</dbReference>
<proteinExistence type="inferred from homology"/>
<sequence length="256" mass="27396">MNMGKVRYEKKDNIGIITIDSPPVNSLDRDVFNDLEEVVLQIGDCVRVVIIEGAGTKAFVAGADIKEFPGLTSEAGEALCLRGQAVFNRIANLTQPVIAAIDGFTLGGGLELALACDIRIASNHSQFGLPEVKLGIIPGYGGTQRLPRLIGQGMAKRLIFSGEFISAETAYNYGLIEEVTEDNVLSKAIELANIIASRGPIAVQKAKEAINMGAEVSLNEGQQLEAKLFGDICLTDDKEEGVVAFLKKREPSFTGN</sequence>
<dbReference type="STRING" id="1637975.AN957_21170"/>
<name>A0A0Q3TCE8_9BACI</name>
<dbReference type="AlphaFoldDB" id="A0A0Q3TCE8"/>